<evidence type="ECO:0000256" key="4">
    <source>
        <dbReference type="ARBA" id="ARBA00023125"/>
    </source>
</evidence>
<name>E1ZX03_CAMFO</name>
<keyword evidence="4" id="KW-0238">DNA-binding</keyword>
<dbReference type="EMBL" id="GL434943">
    <property type="protein sequence ID" value="EFN74286.1"/>
    <property type="molecule type" value="Genomic_DNA"/>
</dbReference>
<sequence length="65" mass="7672">MFISWSNFMCNEDIKIKKTSRICELYFKPEDIIKEDAFLQEDGSIIYVQRKNPKLKEGAIPTIFP</sequence>
<keyword evidence="2" id="KW-0863">Zinc-finger</keyword>
<accession>E1ZX03</accession>
<evidence type="ECO:0000313" key="6">
    <source>
        <dbReference type="EMBL" id="EFN74286.1"/>
    </source>
</evidence>
<dbReference type="GO" id="GO:0008270">
    <property type="term" value="F:zinc ion binding"/>
    <property type="evidence" value="ECO:0007669"/>
    <property type="project" value="UniProtKB-KW"/>
</dbReference>
<proteinExistence type="predicted"/>
<protein>
    <recommendedName>
        <fullName evidence="5">THAP-type domain-containing protein</fullName>
    </recommendedName>
</protein>
<dbReference type="Proteomes" id="UP000000311">
    <property type="component" value="Unassembled WGS sequence"/>
</dbReference>
<keyword evidence="3" id="KW-0862">Zinc</keyword>
<gene>
    <name evidence="6" type="ORF">EAG_07845</name>
</gene>
<evidence type="ECO:0000256" key="1">
    <source>
        <dbReference type="ARBA" id="ARBA00022723"/>
    </source>
</evidence>
<keyword evidence="1" id="KW-0479">Metal-binding</keyword>
<feature type="non-terminal residue" evidence="6">
    <location>
        <position position="65"/>
    </location>
</feature>
<organism evidence="7">
    <name type="scientific">Camponotus floridanus</name>
    <name type="common">Florida carpenter ant</name>
    <dbReference type="NCBI Taxonomy" id="104421"/>
    <lineage>
        <taxon>Eukaryota</taxon>
        <taxon>Metazoa</taxon>
        <taxon>Ecdysozoa</taxon>
        <taxon>Arthropoda</taxon>
        <taxon>Hexapoda</taxon>
        <taxon>Insecta</taxon>
        <taxon>Pterygota</taxon>
        <taxon>Neoptera</taxon>
        <taxon>Endopterygota</taxon>
        <taxon>Hymenoptera</taxon>
        <taxon>Apocrita</taxon>
        <taxon>Aculeata</taxon>
        <taxon>Formicoidea</taxon>
        <taxon>Formicidae</taxon>
        <taxon>Formicinae</taxon>
        <taxon>Camponotus</taxon>
    </lineage>
</organism>
<dbReference type="AlphaFoldDB" id="E1ZX03"/>
<evidence type="ECO:0000259" key="5">
    <source>
        <dbReference type="Pfam" id="PF05485"/>
    </source>
</evidence>
<dbReference type="GO" id="GO:0003677">
    <property type="term" value="F:DNA binding"/>
    <property type="evidence" value="ECO:0007669"/>
    <property type="project" value="UniProtKB-KW"/>
</dbReference>
<evidence type="ECO:0000256" key="2">
    <source>
        <dbReference type="ARBA" id="ARBA00022771"/>
    </source>
</evidence>
<evidence type="ECO:0000313" key="7">
    <source>
        <dbReference type="Proteomes" id="UP000000311"/>
    </source>
</evidence>
<dbReference type="SUPFAM" id="SSF57716">
    <property type="entry name" value="Glucocorticoid receptor-like (DNA-binding domain)"/>
    <property type="match status" value="1"/>
</dbReference>
<dbReference type="InParanoid" id="E1ZX03"/>
<keyword evidence="7" id="KW-1185">Reference proteome</keyword>
<feature type="domain" description="THAP-type" evidence="5">
    <location>
        <begin position="4"/>
        <end position="64"/>
    </location>
</feature>
<reference evidence="6 7" key="1">
    <citation type="journal article" date="2010" name="Science">
        <title>Genomic comparison of the ants Camponotus floridanus and Harpegnathos saltator.</title>
        <authorList>
            <person name="Bonasio R."/>
            <person name="Zhang G."/>
            <person name="Ye C."/>
            <person name="Mutti N.S."/>
            <person name="Fang X."/>
            <person name="Qin N."/>
            <person name="Donahue G."/>
            <person name="Yang P."/>
            <person name="Li Q."/>
            <person name="Li C."/>
            <person name="Zhang P."/>
            <person name="Huang Z."/>
            <person name="Berger S.L."/>
            <person name="Reinberg D."/>
            <person name="Wang J."/>
            <person name="Liebig J."/>
        </authorList>
    </citation>
    <scope>NUCLEOTIDE SEQUENCE [LARGE SCALE GENOMIC DNA]</scope>
    <source>
        <strain evidence="7">C129</strain>
    </source>
</reference>
<evidence type="ECO:0000256" key="3">
    <source>
        <dbReference type="ARBA" id="ARBA00022833"/>
    </source>
</evidence>
<dbReference type="InterPro" id="IPR006612">
    <property type="entry name" value="THAP_Znf"/>
</dbReference>
<dbReference type="Pfam" id="PF05485">
    <property type="entry name" value="THAP"/>
    <property type="match status" value="1"/>
</dbReference>